<evidence type="ECO:0008006" key="3">
    <source>
        <dbReference type="Google" id="ProtNLM"/>
    </source>
</evidence>
<name>A0A409VS43_PSICY</name>
<reference evidence="1 2" key="1">
    <citation type="journal article" date="2018" name="Evol. Lett.">
        <title>Horizontal gene cluster transfer increased hallucinogenic mushroom diversity.</title>
        <authorList>
            <person name="Reynolds H.T."/>
            <person name="Vijayakumar V."/>
            <person name="Gluck-Thaler E."/>
            <person name="Korotkin H.B."/>
            <person name="Matheny P.B."/>
            <person name="Slot J.C."/>
        </authorList>
    </citation>
    <scope>NUCLEOTIDE SEQUENCE [LARGE SCALE GENOMIC DNA]</scope>
    <source>
        <strain evidence="1 2">2631</strain>
    </source>
</reference>
<dbReference type="Gene3D" id="3.30.70.100">
    <property type="match status" value="2"/>
</dbReference>
<dbReference type="Proteomes" id="UP000283269">
    <property type="component" value="Unassembled WGS sequence"/>
</dbReference>
<proteinExistence type="predicted"/>
<dbReference type="OrthoDB" id="3830579at2759"/>
<sequence>MPVVEIVKATVSEAYKADPSILKPVFDFLVKVDGCLDFYYDLRPQETYSDLLWETLEHHRALQRTPGYPQIVGLGPVIEGELQMNHVEFNKEVWQALNAPITEFARLALKQGLQTATKDRLYEIWEEGGAKIDAKNKHAPAIWGQAVEDSDVFWFVCGWESVKAHTDVIHGDLANFAPLIGNIGEITDTTTLHVKLSKAA</sequence>
<protein>
    <recommendedName>
        <fullName evidence="3">ABM domain-containing protein</fullName>
    </recommendedName>
</protein>
<dbReference type="InParanoid" id="A0A409VS43"/>
<accession>A0A409VS43</accession>
<dbReference type="STRING" id="93625.A0A409VS43"/>
<keyword evidence="2" id="KW-1185">Reference proteome</keyword>
<dbReference type="AlphaFoldDB" id="A0A409VS43"/>
<dbReference type="EMBL" id="NHYD01003942">
    <property type="protein sequence ID" value="PPQ69105.1"/>
    <property type="molecule type" value="Genomic_DNA"/>
</dbReference>
<organism evidence="1 2">
    <name type="scientific">Psilocybe cyanescens</name>
    <dbReference type="NCBI Taxonomy" id="93625"/>
    <lineage>
        <taxon>Eukaryota</taxon>
        <taxon>Fungi</taxon>
        <taxon>Dikarya</taxon>
        <taxon>Basidiomycota</taxon>
        <taxon>Agaricomycotina</taxon>
        <taxon>Agaricomycetes</taxon>
        <taxon>Agaricomycetidae</taxon>
        <taxon>Agaricales</taxon>
        <taxon>Agaricineae</taxon>
        <taxon>Strophariaceae</taxon>
        <taxon>Psilocybe</taxon>
    </lineage>
</organism>
<evidence type="ECO:0000313" key="1">
    <source>
        <dbReference type="EMBL" id="PPQ69105.1"/>
    </source>
</evidence>
<gene>
    <name evidence="1" type="ORF">CVT25_004602</name>
</gene>
<comment type="caution">
    <text evidence="1">The sequence shown here is derived from an EMBL/GenBank/DDBJ whole genome shotgun (WGS) entry which is preliminary data.</text>
</comment>
<evidence type="ECO:0000313" key="2">
    <source>
        <dbReference type="Proteomes" id="UP000283269"/>
    </source>
</evidence>